<organism evidence="4 5">
    <name type="scientific">Actinomadura parmotrematis</name>
    <dbReference type="NCBI Taxonomy" id="2864039"/>
    <lineage>
        <taxon>Bacteria</taxon>
        <taxon>Bacillati</taxon>
        <taxon>Actinomycetota</taxon>
        <taxon>Actinomycetes</taxon>
        <taxon>Streptosporangiales</taxon>
        <taxon>Thermomonosporaceae</taxon>
        <taxon>Actinomadura</taxon>
    </lineage>
</organism>
<dbReference type="InterPro" id="IPR050879">
    <property type="entry name" value="Acyltransferase_3"/>
</dbReference>
<comment type="caution">
    <text evidence="4">The sequence shown here is derived from an EMBL/GenBank/DDBJ whole genome shotgun (WGS) entry which is preliminary data.</text>
</comment>
<feature type="transmembrane region" description="Helical" evidence="2">
    <location>
        <begin position="106"/>
        <end position="125"/>
    </location>
</feature>
<gene>
    <name evidence="4" type="ORF">K1Y72_34785</name>
</gene>
<feature type="transmembrane region" description="Helical" evidence="2">
    <location>
        <begin position="306"/>
        <end position="329"/>
    </location>
</feature>
<keyword evidence="2" id="KW-0812">Transmembrane</keyword>
<feature type="transmembrane region" description="Helical" evidence="2">
    <location>
        <begin position="276"/>
        <end position="294"/>
    </location>
</feature>
<feature type="transmembrane region" description="Helical" evidence="2">
    <location>
        <begin position="201"/>
        <end position="222"/>
    </location>
</feature>
<dbReference type="PANTHER" id="PTHR23028">
    <property type="entry name" value="ACETYLTRANSFERASE"/>
    <property type="match status" value="1"/>
</dbReference>
<feature type="transmembrane region" description="Helical" evidence="2">
    <location>
        <begin position="379"/>
        <end position="398"/>
    </location>
</feature>
<evidence type="ECO:0000256" key="1">
    <source>
        <dbReference type="SAM" id="MobiDB-lite"/>
    </source>
</evidence>
<evidence type="ECO:0000313" key="5">
    <source>
        <dbReference type="Proteomes" id="UP000774570"/>
    </source>
</evidence>
<dbReference type="Proteomes" id="UP000774570">
    <property type="component" value="Unassembled WGS sequence"/>
</dbReference>
<feature type="transmembrane region" description="Helical" evidence="2">
    <location>
        <begin position="341"/>
        <end position="359"/>
    </location>
</feature>
<feature type="transmembrane region" description="Helical" evidence="2">
    <location>
        <begin position="162"/>
        <end position="180"/>
    </location>
</feature>
<proteinExistence type="predicted"/>
<keyword evidence="5" id="KW-1185">Reference proteome</keyword>
<keyword evidence="4" id="KW-0808">Transferase</keyword>
<feature type="domain" description="Acyltransferase 3" evidence="3">
    <location>
        <begin position="28"/>
        <end position="395"/>
    </location>
</feature>
<dbReference type="EMBL" id="JAIBOA010000036">
    <property type="protein sequence ID" value="MBW8487564.1"/>
    <property type="molecule type" value="Genomic_DNA"/>
</dbReference>
<dbReference type="RefSeq" id="WP_220170799.1">
    <property type="nucleotide sequence ID" value="NZ_JAIBOA010000036.1"/>
</dbReference>
<dbReference type="GO" id="GO:0016746">
    <property type="term" value="F:acyltransferase activity"/>
    <property type="evidence" value="ECO:0007669"/>
    <property type="project" value="UniProtKB-KW"/>
</dbReference>
<keyword evidence="2" id="KW-0472">Membrane</keyword>
<dbReference type="Pfam" id="PF01757">
    <property type="entry name" value="Acyl_transf_3"/>
    <property type="match status" value="1"/>
</dbReference>
<evidence type="ECO:0000313" key="4">
    <source>
        <dbReference type="EMBL" id="MBW8487564.1"/>
    </source>
</evidence>
<evidence type="ECO:0000259" key="3">
    <source>
        <dbReference type="Pfam" id="PF01757"/>
    </source>
</evidence>
<feature type="compositionally biased region" description="Basic and acidic residues" evidence="1">
    <location>
        <begin position="406"/>
        <end position="420"/>
    </location>
</feature>
<evidence type="ECO:0000256" key="2">
    <source>
        <dbReference type="SAM" id="Phobius"/>
    </source>
</evidence>
<dbReference type="InterPro" id="IPR002656">
    <property type="entry name" value="Acyl_transf_3_dom"/>
</dbReference>
<protein>
    <submittedName>
        <fullName evidence="4">Acyltransferase</fullName>
    </submittedName>
</protein>
<feature type="compositionally biased region" description="Basic and acidic residues" evidence="1">
    <location>
        <begin position="449"/>
        <end position="469"/>
    </location>
</feature>
<accession>A0ABS7G4C5</accession>
<feature type="region of interest" description="Disordered" evidence="1">
    <location>
        <begin position="406"/>
        <end position="485"/>
    </location>
</feature>
<keyword evidence="4" id="KW-0012">Acyltransferase</keyword>
<sequence>MSVIDRRSGRPDAVVPRPAPGAGPAHLAALDGVRAVAIAMVIALHVSESTAMASEDGLVWRTVNQGRVGVPIFFVLSGLLLYRPWAAQTLRGGPAPSVRVYLWRRGLRILPAYWLMLAVVFALFSRSHLTSPRAWLEWLTLTQHYDPRPWWKGVGPPGLSPIWSLAVEAAFYLCLPVLAAGLRRFAQRGGVTDVDVRARRLLWGIGALTLFSAAVTTVVRVFGDYGTLFYWEHLLPRSLMYFAAGMALAVAVRWASLRPGTPVARRVETCGAVPGVWWTAALCLMVLAATQISTPSAGLAQNAGQYLVSAALYLLIGAAVVLPAAFAPGDRITMAALGNPVVRRIGLVSYGVFLWHMAVIEGWNRYTGRPIFHHDFWTVFPAVTALSLLIATVSYLALERPAQHLRDRVRPRSRPADHPRQPLPPEPRSGPALRSGIAPRPEGPYEPEGAPHPEGAHGRPHEAPRRAPEDVQVASRPPSRPRRRR</sequence>
<feature type="transmembrane region" description="Helical" evidence="2">
    <location>
        <begin position="234"/>
        <end position="255"/>
    </location>
</feature>
<reference evidence="4 5" key="1">
    <citation type="submission" date="2021-07" db="EMBL/GenBank/DDBJ databases">
        <title>Actinomadura sp. PM05-2 isolated from lichen.</title>
        <authorList>
            <person name="Somphong A."/>
            <person name="Phongsopitanun W."/>
            <person name="Tanasupawat S."/>
            <person name="Peongsungnone V."/>
        </authorList>
    </citation>
    <scope>NUCLEOTIDE SEQUENCE [LARGE SCALE GENOMIC DNA]</scope>
    <source>
        <strain evidence="4 5">PM05-2</strain>
    </source>
</reference>
<name>A0ABS7G4C5_9ACTN</name>
<dbReference type="PANTHER" id="PTHR23028:SF53">
    <property type="entry name" value="ACYL_TRANSF_3 DOMAIN-CONTAINING PROTEIN"/>
    <property type="match status" value="1"/>
</dbReference>
<keyword evidence="2" id="KW-1133">Transmembrane helix</keyword>